<reference evidence="2 3" key="1">
    <citation type="journal article" date="2016" name="BMC Genomics">
        <title>Comparative genomics reveals Cyclospora cayetanensis possesses coccidia-like metabolism and invasion components but unique surface antigens.</title>
        <authorList>
            <person name="Liu S."/>
            <person name="Wang L."/>
            <person name="Zheng H."/>
            <person name="Xu Z."/>
            <person name="Roellig D.M."/>
            <person name="Li N."/>
            <person name="Frace M.A."/>
            <person name="Tang K."/>
            <person name="Arrowood M.J."/>
            <person name="Moss D.M."/>
            <person name="Zhang L."/>
            <person name="Feng Y."/>
            <person name="Xiao L."/>
        </authorList>
    </citation>
    <scope>NUCLEOTIDE SEQUENCE [LARGE SCALE GENOMIC DNA]</scope>
    <source>
        <strain evidence="2 3">CHN_HEN01</strain>
    </source>
</reference>
<accession>A0A1D3DB07</accession>
<organism evidence="2 3">
    <name type="scientific">Cyclospora cayetanensis</name>
    <dbReference type="NCBI Taxonomy" id="88456"/>
    <lineage>
        <taxon>Eukaryota</taxon>
        <taxon>Sar</taxon>
        <taxon>Alveolata</taxon>
        <taxon>Apicomplexa</taxon>
        <taxon>Conoidasida</taxon>
        <taxon>Coccidia</taxon>
        <taxon>Eucoccidiorida</taxon>
        <taxon>Eimeriorina</taxon>
        <taxon>Eimeriidae</taxon>
        <taxon>Cyclospora</taxon>
    </lineage>
</organism>
<feature type="region of interest" description="Disordered" evidence="1">
    <location>
        <begin position="381"/>
        <end position="423"/>
    </location>
</feature>
<evidence type="ECO:0000256" key="1">
    <source>
        <dbReference type="SAM" id="MobiDB-lite"/>
    </source>
</evidence>
<sequence>MEDVSCGLGAACDSCIALQETPSPLDTDGGGGDQLWGSEEEAWGFRDCWGAPSRCTEAAESSDFERRAVAAGIGALLLQLPSNLICDANLLTSAPSPLNARGVALGPLPPSRVEVAAATQGDAAGERCQQQQRPSATYTSRSSTSTCCCAIDTEMLRHCRGEAVEDALRLESGGLLHRERTPEAAPMLPPQSVVARQLSRLSQDSPAGVADVAATGGPQECSKDSSPASAAPSPKLAAATPVAGGGPFVCNVDVPVCLPQFEDSEDCLSLLNLTENQWQQFRAQGMFKLGDKGRAIIKSRISRQLRVFPHLRKRASSVAGVRCATTKQLFQLAQPRLRPAGLEPYVSGLLPAAHVLDIGSSMQQLSSRTCIRLQWLARAPSDSKDRPSTCSHVLGDDGEKHQQPEGLTRSGGRRLEEERWRGC</sequence>
<name>A0A1D3DB07_9EIME</name>
<evidence type="ECO:0000313" key="3">
    <source>
        <dbReference type="Proteomes" id="UP000095192"/>
    </source>
</evidence>
<feature type="region of interest" description="Disordered" evidence="1">
    <location>
        <begin position="205"/>
        <end position="237"/>
    </location>
</feature>
<dbReference type="VEuPathDB" id="ToxoDB:LOC34620152"/>
<dbReference type="EMBL" id="JROU02000023">
    <property type="protein sequence ID" value="OEH80633.1"/>
    <property type="molecule type" value="Genomic_DNA"/>
</dbReference>
<proteinExistence type="predicted"/>
<feature type="compositionally biased region" description="Basic and acidic residues" evidence="1">
    <location>
        <begin position="394"/>
        <end position="403"/>
    </location>
</feature>
<keyword evidence="3" id="KW-1185">Reference proteome</keyword>
<dbReference type="AlphaFoldDB" id="A0A1D3DB07"/>
<dbReference type="InParanoid" id="A0A1D3DB07"/>
<comment type="caution">
    <text evidence="2">The sequence shown here is derived from an EMBL/GenBank/DDBJ whole genome shotgun (WGS) entry which is preliminary data.</text>
</comment>
<evidence type="ECO:0000313" key="2">
    <source>
        <dbReference type="EMBL" id="OEH80633.1"/>
    </source>
</evidence>
<protein>
    <submittedName>
        <fullName evidence="2">At hook motif-containing protein</fullName>
    </submittedName>
</protein>
<dbReference type="VEuPathDB" id="ToxoDB:cyc_03467"/>
<gene>
    <name evidence="2" type="ORF">cyc_03467</name>
</gene>
<dbReference type="Proteomes" id="UP000095192">
    <property type="component" value="Unassembled WGS sequence"/>
</dbReference>
<feature type="compositionally biased region" description="Low complexity" evidence="1">
    <location>
        <begin position="225"/>
        <end position="237"/>
    </location>
</feature>
<feature type="compositionally biased region" description="Basic and acidic residues" evidence="1">
    <location>
        <begin position="413"/>
        <end position="423"/>
    </location>
</feature>